<keyword evidence="6 8" id="KW-0472">Membrane</keyword>
<dbReference type="GO" id="GO:0016020">
    <property type="term" value="C:membrane"/>
    <property type="evidence" value="ECO:0007669"/>
    <property type="project" value="UniProtKB-SubCell"/>
</dbReference>
<comment type="subcellular location">
    <subcellularLocation>
        <location evidence="1">Membrane</location>
    </subcellularLocation>
</comment>
<feature type="active site" description="Proton donor/acceptor" evidence="7">
    <location>
        <position position="221"/>
    </location>
</feature>
<dbReference type="InterPro" id="IPR002142">
    <property type="entry name" value="Peptidase_S49"/>
</dbReference>
<gene>
    <name evidence="10" type="primary">sppA</name>
    <name evidence="10" type="ordered locus">PRU_0308</name>
</gene>
<proteinExistence type="inferred from homology"/>
<dbReference type="GO" id="GO:0008236">
    <property type="term" value="F:serine-type peptidase activity"/>
    <property type="evidence" value="ECO:0007669"/>
    <property type="project" value="UniProtKB-KW"/>
</dbReference>
<keyword evidence="3" id="KW-0645">Protease</keyword>
<evidence type="ECO:0000313" key="10">
    <source>
        <dbReference type="EMBL" id="ADE83136.1"/>
    </source>
</evidence>
<evidence type="ECO:0000256" key="1">
    <source>
        <dbReference type="ARBA" id="ARBA00004370"/>
    </source>
</evidence>
<organism evidence="10 11">
    <name type="scientific">Xylanibacter ruminicola (strain ATCC 19189 / DSM 19721 / CIP 105475 / JCM 8958 / 23)</name>
    <name type="common">Prevotella ruminicola</name>
    <dbReference type="NCBI Taxonomy" id="264731"/>
    <lineage>
        <taxon>Bacteria</taxon>
        <taxon>Pseudomonadati</taxon>
        <taxon>Bacteroidota</taxon>
        <taxon>Bacteroidia</taxon>
        <taxon>Bacteroidales</taxon>
        <taxon>Prevotellaceae</taxon>
        <taxon>Xylanibacter</taxon>
    </lineage>
</organism>
<keyword evidence="4 10" id="KW-0378">Hydrolase</keyword>
<dbReference type="EMBL" id="CP002006">
    <property type="protein sequence ID" value="ADE83136.1"/>
    <property type="molecule type" value="Genomic_DNA"/>
</dbReference>
<dbReference type="EC" id="3.4.-.-" evidence="10"/>
<accession>D5EWS6</accession>
<dbReference type="InterPro" id="IPR047217">
    <property type="entry name" value="S49_SppA_67K_type_N"/>
</dbReference>
<evidence type="ECO:0000256" key="7">
    <source>
        <dbReference type="PIRSR" id="PIRSR001217-1"/>
    </source>
</evidence>
<dbReference type="Pfam" id="PF01343">
    <property type="entry name" value="Peptidase_S49"/>
    <property type="match status" value="2"/>
</dbReference>
<feature type="transmembrane region" description="Helical" evidence="8">
    <location>
        <begin position="36"/>
        <end position="63"/>
    </location>
</feature>
<dbReference type="Proteomes" id="UP000000927">
    <property type="component" value="Chromosome"/>
</dbReference>
<evidence type="ECO:0000256" key="5">
    <source>
        <dbReference type="ARBA" id="ARBA00022825"/>
    </source>
</evidence>
<evidence type="ECO:0000256" key="2">
    <source>
        <dbReference type="ARBA" id="ARBA00008683"/>
    </source>
</evidence>
<feature type="domain" description="Peptidase S49" evidence="9">
    <location>
        <begin position="153"/>
        <end position="306"/>
    </location>
</feature>
<keyword evidence="8" id="KW-0812">Transmembrane</keyword>
<dbReference type="SUPFAM" id="SSF52096">
    <property type="entry name" value="ClpP/crotonase"/>
    <property type="match status" value="2"/>
</dbReference>
<dbReference type="PANTHER" id="PTHR33209">
    <property type="entry name" value="PROTEASE 4"/>
    <property type="match status" value="1"/>
</dbReference>
<dbReference type="InterPro" id="IPR004634">
    <property type="entry name" value="Pept_S49_pIV"/>
</dbReference>
<dbReference type="InterPro" id="IPR029045">
    <property type="entry name" value="ClpP/crotonase-like_dom_sf"/>
</dbReference>
<dbReference type="NCBIfam" id="TIGR00705">
    <property type="entry name" value="SppA_67K"/>
    <property type="match status" value="1"/>
</dbReference>
<dbReference type="Gene3D" id="3.90.226.10">
    <property type="entry name" value="2-enoyl-CoA Hydratase, Chain A, domain 1"/>
    <property type="match status" value="3"/>
</dbReference>
<evidence type="ECO:0000256" key="3">
    <source>
        <dbReference type="ARBA" id="ARBA00022670"/>
    </source>
</evidence>
<evidence type="ECO:0000259" key="9">
    <source>
        <dbReference type="Pfam" id="PF01343"/>
    </source>
</evidence>
<dbReference type="STRING" id="264731.PRU_0308"/>
<dbReference type="eggNOG" id="COG0616">
    <property type="taxonomic scope" value="Bacteria"/>
</dbReference>
<protein>
    <submittedName>
        <fullName evidence="10">Signal peptide peptidase SppA, 67K type</fullName>
        <ecNumber evidence="10">3.4.-.-</ecNumber>
    </submittedName>
</protein>
<dbReference type="InterPro" id="IPR004635">
    <property type="entry name" value="Pept_S49_SppA"/>
</dbReference>
<evidence type="ECO:0000256" key="6">
    <source>
        <dbReference type="ARBA" id="ARBA00023136"/>
    </source>
</evidence>
<comment type="similarity">
    <text evidence="2">Belongs to the peptidase S49 family.</text>
</comment>
<dbReference type="NCBIfam" id="TIGR00706">
    <property type="entry name" value="SppA_dom"/>
    <property type="match status" value="1"/>
</dbReference>
<dbReference type="PANTHER" id="PTHR33209:SF1">
    <property type="entry name" value="PEPTIDASE S49 DOMAIN-CONTAINING PROTEIN"/>
    <property type="match status" value="1"/>
</dbReference>
<dbReference type="AlphaFoldDB" id="D5EWS6"/>
<feature type="domain" description="Peptidase S49" evidence="9">
    <location>
        <begin position="406"/>
        <end position="559"/>
    </location>
</feature>
<dbReference type="HOGENOM" id="CLU_008856_1_1_10"/>
<keyword evidence="11" id="KW-1185">Reference proteome</keyword>
<dbReference type="InterPro" id="IPR047272">
    <property type="entry name" value="S49_SppA_C"/>
</dbReference>
<sequence>MLFFVYLLAVCKKVAIFANCYVTNKRHFMKQFLKMTLATICGVVILSLITGLFFVISLVGMVASDSAATKVKENSVFVLKLSGSVNERSEEGTPFDDFLGLGDTGSMGLDDLIASIRKAKDNDDIKGIYIQGGSAGFDSPATAQQLRDALKDFKTSGKWIVAYANNYSQASYYVATVADKIYLNGQGSVDLRGLGGKSEYYKGLYDKLGIKYQVAKVGKYKSYVESNTLTGMSDYDREQRQAYLGGIWKYWLKEMAEGRKVKADELDKLVNDSLLAFTPAEQLIKSKLVDKVLFPEEIKAEIKNRLKLGKNDEINQLTLSDMLNVKSKQKENGGKIAVYYAYGSIVDSEAMNMLEGGGHCIVGKTVADDLRKLADDDDVKAVVFRVNSGGGSAVASEYIRHAVKLIKAKKPVVVSMGGAAASGGYWISSPANYIIAEPTTITGSIGIFGLIPNVSGLVTDKLGITFDGVKTHQFAGYETELVAGKDTQEIMRQMQNYINRGYQNFLNVVAEGRGLKPEQVNEIGQGRVWLASDALGIKLVDKLGSLDDAVKKAAELAKLQEYHTAAYPAEPGWFEKLMNKEPKGSYLDGQIRELLGDAYLPLMQIRNDLKNNSRMQARMLDDIRVK</sequence>
<dbReference type="CDD" id="cd07023">
    <property type="entry name" value="S49_Sppa_N_C"/>
    <property type="match status" value="1"/>
</dbReference>
<evidence type="ECO:0000256" key="8">
    <source>
        <dbReference type="SAM" id="Phobius"/>
    </source>
</evidence>
<evidence type="ECO:0000256" key="4">
    <source>
        <dbReference type="ARBA" id="ARBA00022801"/>
    </source>
</evidence>
<keyword evidence="5" id="KW-0720">Serine protease</keyword>
<dbReference type="CDD" id="cd07018">
    <property type="entry name" value="S49_SppA_67K_type"/>
    <property type="match status" value="1"/>
</dbReference>
<dbReference type="PIRSF" id="PIRSF001217">
    <property type="entry name" value="Protease_4_SppA"/>
    <property type="match status" value="1"/>
</dbReference>
<feature type="transmembrane region" description="Helical" evidence="8">
    <location>
        <begin position="6"/>
        <end position="24"/>
    </location>
</feature>
<dbReference type="Gene3D" id="6.20.330.10">
    <property type="match status" value="1"/>
</dbReference>
<evidence type="ECO:0000313" key="11">
    <source>
        <dbReference type="Proteomes" id="UP000000927"/>
    </source>
</evidence>
<feature type="active site" description="Nucleophile" evidence="7">
    <location>
        <position position="422"/>
    </location>
</feature>
<dbReference type="KEGG" id="pru:PRU_0308"/>
<name>D5EWS6_XYLR2</name>
<reference evidence="10 11" key="1">
    <citation type="journal article" date="2010" name="Microb. Ecol.">
        <title>Comparative genome analysis of Prevotella ruminicola and Prevotella bryantii: insights into their environmental niche.</title>
        <authorList>
            <consortium name="North American Consortium for Rumen Bacteria"/>
            <person name="Purushe J."/>
            <person name="Fouts D.E."/>
            <person name="Morrison M."/>
            <person name="White B.A."/>
            <person name="Mackie R.I."/>
            <person name="Coutinho P.M."/>
            <person name="Henrissat B."/>
            <person name="Nelson K.E."/>
        </authorList>
    </citation>
    <scope>NUCLEOTIDE SEQUENCE [LARGE SCALE GENOMIC DNA]</scope>
    <source>
        <strain evidence="11">ATCC 19189 / JCM 8958 / 23</strain>
    </source>
</reference>
<dbReference type="GO" id="GO:0006465">
    <property type="term" value="P:signal peptide processing"/>
    <property type="evidence" value="ECO:0007669"/>
    <property type="project" value="InterPro"/>
</dbReference>
<keyword evidence="8" id="KW-1133">Transmembrane helix</keyword>